<proteinExistence type="predicted"/>
<evidence type="ECO:0000256" key="1">
    <source>
        <dbReference type="SAM" id="Phobius"/>
    </source>
</evidence>
<comment type="caution">
    <text evidence="2">The sequence shown here is derived from an EMBL/GenBank/DDBJ whole genome shotgun (WGS) entry which is preliminary data.</text>
</comment>
<organism evidence="2 3">
    <name type="scientific">Enterococcus cecorum</name>
    <dbReference type="NCBI Taxonomy" id="44008"/>
    <lineage>
        <taxon>Bacteria</taxon>
        <taxon>Bacillati</taxon>
        <taxon>Bacillota</taxon>
        <taxon>Bacilli</taxon>
        <taxon>Lactobacillales</taxon>
        <taxon>Enterococcaceae</taxon>
        <taxon>Enterococcus</taxon>
    </lineage>
</organism>
<feature type="transmembrane region" description="Helical" evidence="1">
    <location>
        <begin position="87"/>
        <end position="113"/>
    </location>
</feature>
<sequence>MNNFLEKVKTKVNIKTIKEGVKEYLIRLWTLSVVVLVLFDFDDFDGIPWKVSMPVALIGLSIYLLYVDIKKIKEIAKLLWDITKFIIFTYGVLAFIALPLLFIFCLFCSLAGIPL</sequence>
<keyword evidence="1" id="KW-1133">Transmembrane helix</keyword>
<gene>
    <name evidence="2" type="ORF">B5E88_07770</name>
</gene>
<name>A0A1Y4QXL9_9ENTE</name>
<protein>
    <submittedName>
        <fullName evidence="2">Uncharacterized protein</fullName>
    </submittedName>
</protein>
<feature type="transmembrane region" description="Helical" evidence="1">
    <location>
        <begin position="47"/>
        <end position="66"/>
    </location>
</feature>
<evidence type="ECO:0000313" key="2">
    <source>
        <dbReference type="EMBL" id="OUQ10086.1"/>
    </source>
</evidence>
<reference evidence="3" key="1">
    <citation type="submission" date="2017-04" db="EMBL/GenBank/DDBJ databases">
        <title>Function of individual gut microbiota members based on whole genome sequencing of pure cultures obtained from chicken caecum.</title>
        <authorList>
            <person name="Medvecky M."/>
            <person name="Cejkova D."/>
            <person name="Polansky O."/>
            <person name="Karasova D."/>
            <person name="Kubasova T."/>
            <person name="Cizek A."/>
            <person name="Rychlik I."/>
        </authorList>
    </citation>
    <scope>NUCLEOTIDE SEQUENCE [LARGE SCALE GENOMIC DNA]</scope>
    <source>
        <strain evidence="3">An144</strain>
    </source>
</reference>
<dbReference type="AlphaFoldDB" id="A0A1Y4QXL9"/>
<dbReference type="Proteomes" id="UP000196074">
    <property type="component" value="Unassembled WGS sequence"/>
</dbReference>
<dbReference type="EMBL" id="NFLC01000013">
    <property type="protein sequence ID" value="OUQ10086.1"/>
    <property type="molecule type" value="Genomic_DNA"/>
</dbReference>
<evidence type="ECO:0000313" key="3">
    <source>
        <dbReference type="Proteomes" id="UP000196074"/>
    </source>
</evidence>
<keyword evidence="1" id="KW-0472">Membrane</keyword>
<keyword evidence="1" id="KW-0812">Transmembrane</keyword>
<dbReference type="RefSeq" id="WP_047339144.1">
    <property type="nucleotide sequence ID" value="NZ_CP144490.1"/>
</dbReference>
<feature type="transmembrane region" description="Helical" evidence="1">
    <location>
        <begin position="24"/>
        <end position="41"/>
    </location>
</feature>
<accession>A0A1Y4QXL9</accession>